<accession>A0A1I1ZSU1</accession>
<sequence>MTQKQPFQLPDFYMPHPARINPHLEGARRHTKEWAYAMEMIDTGVWTEEDLDNHDYALLCAYTHPDCSGEELDLITDWYVWVFFFDDHFLEVYKKTRDMAGAKEYLARLPAFMPVDLATPIPEPTNPVEAGLLDLWRRTTPTTSADWRRRFHEATRHLLEESLWELGNIRQARVSNPIEYIEMRRKVGGAPWSAGLVEHAVGAEIPARIAETRPLRVLKDTFSDGVHLRNDLFSYQREVEREGENANCVLVVERFFGVPTQKAAEITNDLLTSRLQQFENTAFVELPPLFEEYGLDPLERQGVFLYVKGLQDWQSGGHEWHMRSSRYMNGGGEGGGSSPTIELPAPAGLPTHFRVGTERRLARGERDEAASRAATLIERVLRGPTGLGTSGVRLTLSPSALGLKRLKNHSHLLFRPVGPTTLPEFYMPYKARVNGNLARAKQHCIDYARATGMLAEVPGVPGACIWDEDRLAGYDFAECAARIHPDATGDELDVSSAWLTWGTYGDDYFPVVFGNTRNFAAAKLQNDRLSLFMPLDGEPSPPPLNPVEAGLADLWRRTAGPLSPSQRASFRKSVEDMTASWLWELMNQTQHRIPDPVDYVEMRRATFGSDMTMNLARITKGGRIPPEALNSRPIRWLEVSAQDYACFTNDIFSYQKEIEYEGELHNIVLVLQTFLDLSRDEAVEAVNKLMTSRMEQFEHVLAHDVPPMIADLDLDADARAALDAYIEGLKDWMAGILDWHVITRRYPEPELQRHRAKALGPVALLRGVTAATLPGGLAALFRAG</sequence>
<dbReference type="EMBL" id="FOMX01000012">
    <property type="protein sequence ID" value="SFE34769.1"/>
    <property type="molecule type" value="Genomic_DNA"/>
</dbReference>
<dbReference type="Gene3D" id="1.10.600.10">
    <property type="entry name" value="Farnesyl Diphosphate Synthase"/>
    <property type="match status" value="2"/>
</dbReference>
<dbReference type="SUPFAM" id="SSF48576">
    <property type="entry name" value="Terpenoid synthases"/>
    <property type="match status" value="2"/>
</dbReference>
<protein>
    <recommendedName>
        <fullName evidence="1">Terpene synthase</fullName>
        <ecNumber evidence="1">4.2.3.-</ecNumber>
    </recommendedName>
</protein>
<dbReference type="SFLD" id="SFLDG01020">
    <property type="entry name" value="Terpene_Cyclase_Like_2"/>
    <property type="match status" value="2"/>
</dbReference>
<dbReference type="InterPro" id="IPR008949">
    <property type="entry name" value="Isoprenoid_synthase_dom_sf"/>
</dbReference>
<dbReference type="RefSeq" id="WP_245913913.1">
    <property type="nucleotide sequence ID" value="NZ_FOMX01000012.1"/>
</dbReference>
<comment type="cofactor">
    <cofactor evidence="1">
        <name>Mg(2+)</name>
        <dbReference type="ChEBI" id="CHEBI:18420"/>
    </cofactor>
</comment>
<dbReference type="InterPro" id="IPR034686">
    <property type="entry name" value="Terpene_cyclase-like_2"/>
</dbReference>
<evidence type="ECO:0000256" key="1">
    <source>
        <dbReference type="RuleBase" id="RU366034"/>
    </source>
</evidence>
<dbReference type="EC" id="4.2.3.-" evidence="1"/>
<dbReference type="CDD" id="cd00687">
    <property type="entry name" value="Terpene_cyclase_nonplant_C1"/>
    <property type="match status" value="1"/>
</dbReference>
<dbReference type="GO" id="GO:0046872">
    <property type="term" value="F:metal ion binding"/>
    <property type="evidence" value="ECO:0007669"/>
    <property type="project" value="UniProtKB-KW"/>
</dbReference>
<dbReference type="GO" id="GO:0010333">
    <property type="term" value="F:terpene synthase activity"/>
    <property type="evidence" value="ECO:0007669"/>
    <property type="project" value="InterPro"/>
</dbReference>
<gene>
    <name evidence="2" type="ORF">SAMN02745121_03945</name>
</gene>
<keyword evidence="3" id="KW-1185">Reference proteome</keyword>
<keyword evidence="1" id="KW-0460">Magnesium</keyword>
<dbReference type="AlphaFoldDB" id="A0A1I1ZSU1"/>
<keyword evidence="1" id="KW-0456">Lyase</keyword>
<dbReference type="PANTHER" id="PTHR35201">
    <property type="entry name" value="TERPENE SYNTHASE"/>
    <property type="match status" value="1"/>
</dbReference>
<evidence type="ECO:0000313" key="3">
    <source>
        <dbReference type="Proteomes" id="UP000199400"/>
    </source>
</evidence>
<name>A0A1I1ZSU1_9BACT</name>
<evidence type="ECO:0000313" key="2">
    <source>
        <dbReference type="EMBL" id="SFE34769.1"/>
    </source>
</evidence>
<dbReference type="PANTHER" id="PTHR35201:SF4">
    <property type="entry name" value="BETA-PINACENE SYNTHASE-RELATED"/>
    <property type="match status" value="1"/>
</dbReference>
<reference evidence="3" key="1">
    <citation type="submission" date="2016-10" db="EMBL/GenBank/DDBJ databases">
        <authorList>
            <person name="Varghese N."/>
            <person name="Submissions S."/>
        </authorList>
    </citation>
    <scope>NUCLEOTIDE SEQUENCE [LARGE SCALE GENOMIC DNA]</scope>
    <source>
        <strain evidence="3">ATCC 25963</strain>
    </source>
</reference>
<dbReference type="STRING" id="54.SAMN02745121_03945"/>
<comment type="similarity">
    <text evidence="1">Belongs to the terpene synthase family.</text>
</comment>
<dbReference type="SFLD" id="SFLDS00005">
    <property type="entry name" value="Isoprenoid_Synthase_Type_I"/>
    <property type="match status" value="2"/>
</dbReference>
<dbReference type="Pfam" id="PF19086">
    <property type="entry name" value="Terpene_syn_C_2"/>
    <property type="match status" value="2"/>
</dbReference>
<organism evidence="2 3">
    <name type="scientific">Nannocystis exedens</name>
    <dbReference type="NCBI Taxonomy" id="54"/>
    <lineage>
        <taxon>Bacteria</taxon>
        <taxon>Pseudomonadati</taxon>
        <taxon>Myxococcota</taxon>
        <taxon>Polyangia</taxon>
        <taxon>Nannocystales</taxon>
        <taxon>Nannocystaceae</taxon>
        <taxon>Nannocystis</taxon>
    </lineage>
</organism>
<dbReference type="Proteomes" id="UP000199400">
    <property type="component" value="Unassembled WGS sequence"/>
</dbReference>
<proteinExistence type="inferred from homology"/>
<keyword evidence="1" id="KW-0479">Metal-binding</keyword>